<keyword evidence="3" id="KW-1185">Reference proteome</keyword>
<gene>
    <name evidence="2" type="ORF">PODLI_1B034274</name>
</gene>
<dbReference type="EMBL" id="OX395126">
    <property type="protein sequence ID" value="CAI5764746.1"/>
    <property type="molecule type" value="Genomic_DNA"/>
</dbReference>
<feature type="coiled-coil region" evidence="1">
    <location>
        <begin position="511"/>
        <end position="580"/>
    </location>
</feature>
<dbReference type="InterPro" id="IPR038834">
    <property type="entry name" value="CCDC175"/>
</dbReference>
<proteinExistence type="predicted"/>
<evidence type="ECO:0000313" key="2">
    <source>
        <dbReference type="EMBL" id="CAI5764746.1"/>
    </source>
</evidence>
<keyword evidence="1" id="KW-0175">Coiled coil</keyword>
<evidence type="ECO:0000256" key="1">
    <source>
        <dbReference type="SAM" id="Coils"/>
    </source>
</evidence>
<sequence>MDPRPPPCTRPESTAAATALGHLGSVEKQLQNEGLVFNKETVQHFEDAIKSIKKLEEERKHTIELWEEETIKNSNLRVQIKGFPELVMKEFEELVAAAHRYRFIKINETETSINEISTAIESAYSKQTVSKDQNAHLCEEEMELWAEHEEAVELLNETMEAKHKVNIEINELHNLKKYEEEEIGRQESAIQELKQIMAQEASEFKTKKEWLYAQIEEIKSRLAAKKIEGAQKKEEYVELYNVWRDMQREIAELQKLHSSQRDELSELFKNIRQLIKTYEAKKAEKEDLIKKKSDLTHEAAKMGTDFDQEAEALRQQIKEAEEKLETIMRAYRKLKNENNALSTQFNILSEEEDQACALRDQLAEEFEKLSNKLTEKLDLVAKRLVELRDLEEETDRLQNLYESSQTGYSRELGSLEVTLNKEAERRETLQNQLAEITTMYEKVMNDQEELLITSKEKSDAGKMHLNTLIKQNEELTVELLKTQDMAKQLASKLLKRQGYYKKRDAKVEAEITKLENEYHTVTKLTAEKEEQLKVNIPLSEQLRVELEELNAEYTIRKDLYDELQEEMLTLTKCIDKSTKETAKLTRLKSYAKNVIKTNREKALHQLQSFTHSLKYLERDIYEINRRLYILNGENDRLRAGIAFLKEDISEIESEAKLFRSERQETQKATKELHGLYVKKWIRDTKLQKFFLRYQKDVMIILDEYIRKHRKRNDKLDYVYEGLQLNYMAMESLLESRSELGDEGQESEQ</sequence>
<name>A0AA35JS67_9SAUR</name>
<dbReference type="Proteomes" id="UP001178461">
    <property type="component" value="Chromosome 1"/>
</dbReference>
<feature type="coiled-coil region" evidence="1">
    <location>
        <begin position="634"/>
        <end position="668"/>
    </location>
</feature>
<evidence type="ECO:0000313" key="3">
    <source>
        <dbReference type="Proteomes" id="UP001178461"/>
    </source>
</evidence>
<dbReference type="PANTHER" id="PTHR35347:SF1">
    <property type="entry name" value="COILED-COIL DOMAIN-CONTAINING PROTEIN 175"/>
    <property type="match status" value="1"/>
</dbReference>
<feature type="coiled-coil region" evidence="1">
    <location>
        <begin position="250"/>
        <end position="485"/>
    </location>
</feature>
<organism evidence="2 3">
    <name type="scientific">Podarcis lilfordi</name>
    <name type="common">Lilford's wall lizard</name>
    <dbReference type="NCBI Taxonomy" id="74358"/>
    <lineage>
        <taxon>Eukaryota</taxon>
        <taxon>Metazoa</taxon>
        <taxon>Chordata</taxon>
        <taxon>Craniata</taxon>
        <taxon>Vertebrata</taxon>
        <taxon>Euteleostomi</taxon>
        <taxon>Lepidosauria</taxon>
        <taxon>Squamata</taxon>
        <taxon>Bifurcata</taxon>
        <taxon>Unidentata</taxon>
        <taxon>Episquamata</taxon>
        <taxon>Laterata</taxon>
        <taxon>Lacertibaenia</taxon>
        <taxon>Lacertidae</taxon>
        <taxon>Podarcis</taxon>
    </lineage>
</organism>
<dbReference type="AlphaFoldDB" id="A0AA35JS67"/>
<accession>A0AA35JS67</accession>
<reference evidence="2" key="1">
    <citation type="submission" date="2022-12" db="EMBL/GenBank/DDBJ databases">
        <authorList>
            <person name="Alioto T."/>
            <person name="Alioto T."/>
            <person name="Gomez Garrido J."/>
        </authorList>
    </citation>
    <scope>NUCLEOTIDE SEQUENCE</scope>
</reference>
<protein>
    <submittedName>
        <fullName evidence="2">Uncharacterized protein</fullName>
    </submittedName>
</protein>
<dbReference type="PANTHER" id="PTHR35347">
    <property type="entry name" value="COILED-COIL DOMAIN-CONTAINING PROTEIN 175"/>
    <property type="match status" value="1"/>
</dbReference>